<dbReference type="RefSeq" id="WP_343770874.1">
    <property type="nucleotide sequence ID" value="NZ_BAAACF010000006.1"/>
</dbReference>
<feature type="domain" description="DJ-1/PfpI" evidence="1">
    <location>
        <begin position="5"/>
        <end position="168"/>
    </location>
</feature>
<dbReference type="CDD" id="cd03139">
    <property type="entry name" value="GATase1_PfpI_2"/>
    <property type="match status" value="1"/>
</dbReference>
<dbReference type="InterPro" id="IPR029062">
    <property type="entry name" value="Class_I_gatase-like"/>
</dbReference>
<dbReference type="InterPro" id="IPR052158">
    <property type="entry name" value="INH-QAR"/>
</dbReference>
<keyword evidence="3" id="KW-1185">Reference proteome</keyword>
<protein>
    <submittedName>
        <fullName evidence="2">DJ-1/PfpI family protein</fullName>
    </submittedName>
</protein>
<dbReference type="Pfam" id="PF01965">
    <property type="entry name" value="DJ-1_PfpI"/>
    <property type="match status" value="1"/>
</dbReference>
<dbReference type="EMBL" id="BAAACF010000006">
    <property type="protein sequence ID" value="GAA0729428.1"/>
    <property type="molecule type" value="Genomic_DNA"/>
</dbReference>
<sequence length="203" mass="22834">MSYVVNIILFEEFETLDVFGPVEILGRLPEIFKLNFISLDGGIISSSQNARIDTSTYDNKHSEESILFIPGGMGVREKVGDEKLINFIENISRESKYIMSVCTGSALLAKAGILKGKKATTNKRAFNWVIEQGKDIQWIKKARWVNDGNIFTSSGVSAGMDMTLGFIEYLIGREKAIEISNGIEYKWNEDREWDPFAELYGLA</sequence>
<dbReference type="Gene3D" id="3.40.50.880">
    <property type="match status" value="1"/>
</dbReference>
<dbReference type="PANTHER" id="PTHR43130:SF15">
    <property type="entry name" value="THIJ_PFPI FAMILY PROTEIN (AFU_ORTHOLOGUE AFUA_5G14240)"/>
    <property type="match status" value="1"/>
</dbReference>
<accession>A0ABP3UE16</accession>
<evidence type="ECO:0000259" key="1">
    <source>
        <dbReference type="Pfam" id="PF01965"/>
    </source>
</evidence>
<comment type="caution">
    <text evidence="2">The sequence shown here is derived from an EMBL/GenBank/DDBJ whole genome shotgun (WGS) entry which is preliminary data.</text>
</comment>
<reference evidence="3" key="1">
    <citation type="journal article" date="2019" name="Int. J. Syst. Evol. Microbiol.">
        <title>The Global Catalogue of Microorganisms (GCM) 10K type strain sequencing project: providing services to taxonomists for standard genome sequencing and annotation.</title>
        <authorList>
            <consortium name="The Broad Institute Genomics Platform"/>
            <consortium name="The Broad Institute Genome Sequencing Center for Infectious Disease"/>
            <person name="Wu L."/>
            <person name="Ma J."/>
        </authorList>
    </citation>
    <scope>NUCLEOTIDE SEQUENCE [LARGE SCALE GENOMIC DNA]</scope>
    <source>
        <strain evidence="3">JCM 1405</strain>
    </source>
</reference>
<evidence type="ECO:0000313" key="2">
    <source>
        <dbReference type="EMBL" id="GAA0729428.1"/>
    </source>
</evidence>
<name>A0ABP3UE16_9CLOT</name>
<evidence type="ECO:0000313" key="3">
    <source>
        <dbReference type="Proteomes" id="UP001500339"/>
    </source>
</evidence>
<dbReference type="SUPFAM" id="SSF52317">
    <property type="entry name" value="Class I glutamine amidotransferase-like"/>
    <property type="match status" value="1"/>
</dbReference>
<organism evidence="2 3">
    <name type="scientific">Clostridium malenominatum</name>
    <dbReference type="NCBI Taxonomy" id="1539"/>
    <lineage>
        <taxon>Bacteria</taxon>
        <taxon>Bacillati</taxon>
        <taxon>Bacillota</taxon>
        <taxon>Clostridia</taxon>
        <taxon>Eubacteriales</taxon>
        <taxon>Clostridiaceae</taxon>
        <taxon>Clostridium</taxon>
    </lineage>
</organism>
<dbReference type="InterPro" id="IPR002818">
    <property type="entry name" value="DJ-1/PfpI"/>
</dbReference>
<dbReference type="Proteomes" id="UP001500339">
    <property type="component" value="Unassembled WGS sequence"/>
</dbReference>
<gene>
    <name evidence="2" type="ORF">GCM10008905_29380</name>
</gene>
<proteinExistence type="predicted"/>
<dbReference type="PANTHER" id="PTHR43130">
    <property type="entry name" value="ARAC-FAMILY TRANSCRIPTIONAL REGULATOR"/>
    <property type="match status" value="1"/>
</dbReference>